<dbReference type="EMBL" id="NUWJ01000114">
    <property type="protein sequence ID" value="PFK18042.1"/>
    <property type="molecule type" value="Genomic_DNA"/>
</dbReference>
<reference evidence="2 3" key="1">
    <citation type="submission" date="2017-09" db="EMBL/GenBank/DDBJ databases">
        <title>Large-scale bioinformatics analysis of Bacillus genomes uncovers conserved roles of natural products in bacterial physiology.</title>
        <authorList>
            <consortium name="Agbiome Team Llc"/>
            <person name="Bleich R.M."/>
            <person name="Grubbs K.J."/>
            <person name="Santa Maria K.C."/>
            <person name="Allen S.E."/>
            <person name="Farag S."/>
            <person name="Shank E.A."/>
            <person name="Bowers A."/>
        </authorList>
    </citation>
    <scope>NUCLEOTIDE SEQUENCE [LARGE SCALE GENOMIC DNA]</scope>
    <source>
        <strain evidence="2 3">AFS083741</strain>
    </source>
</reference>
<keyword evidence="1" id="KW-1133">Transmembrane helix</keyword>
<name>A0A9X6X0Y9_BACCE</name>
<proteinExistence type="predicted"/>
<gene>
    <name evidence="2" type="ORF">COI98_13340</name>
</gene>
<organism evidence="2 3">
    <name type="scientific">Bacillus cereus</name>
    <dbReference type="NCBI Taxonomy" id="1396"/>
    <lineage>
        <taxon>Bacteria</taxon>
        <taxon>Bacillati</taxon>
        <taxon>Bacillota</taxon>
        <taxon>Bacilli</taxon>
        <taxon>Bacillales</taxon>
        <taxon>Bacillaceae</taxon>
        <taxon>Bacillus</taxon>
        <taxon>Bacillus cereus group</taxon>
    </lineage>
</organism>
<comment type="caution">
    <text evidence="2">The sequence shown here is derived from an EMBL/GenBank/DDBJ whole genome shotgun (WGS) entry which is preliminary data.</text>
</comment>
<evidence type="ECO:0000313" key="3">
    <source>
        <dbReference type="Proteomes" id="UP000224413"/>
    </source>
</evidence>
<evidence type="ECO:0000256" key="1">
    <source>
        <dbReference type="SAM" id="Phobius"/>
    </source>
</evidence>
<dbReference type="Proteomes" id="UP000224413">
    <property type="component" value="Unassembled WGS sequence"/>
</dbReference>
<feature type="transmembrane region" description="Helical" evidence="1">
    <location>
        <begin position="6"/>
        <end position="27"/>
    </location>
</feature>
<accession>A0A9X6X0Y9</accession>
<protein>
    <submittedName>
        <fullName evidence="2">Uncharacterized protein</fullName>
    </submittedName>
</protein>
<dbReference type="AlphaFoldDB" id="A0A9X6X0Y9"/>
<sequence>MTFGDMHWNILIIIVLIFIVIFSLYYVSNLIVRFTTWLFLNGNTMKRIAKNTEELGNLSQKFYSGFGEKEDIVTWNENLYKMQNELIRVRSHAINTYELNFLAKIEEIQMQYIYYQGVFKNYLVIYHPNHKDLKNIVNPLEYKIEMFKSMAYSLLYESVTFLNQSKTVEANELIIKISEIIDLDSSNKRAIMTRLHSEAYPIHELAKILCEVRKHLPSGGIELWHETLAFCLSGLYGDV</sequence>
<keyword evidence="1" id="KW-0812">Transmembrane</keyword>
<evidence type="ECO:0000313" key="2">
    <source>
        <dbReference type="EMBL" id="PFK18042.1"/>
    </source>
</evidence>
<keyword evidence="1" id="KW-0472">Membrane</keyword>